<organism evidence="3 4">
    <name type="scientific">Lichenicoccus roseus</name>
    <dbReference type="NCBI Taxonomy" id="2683649"/>
    <lineage>
        <taxon>Bacteria</taxon>
        <taxon>Pseudomonadati</taxon>
        <taxon>Pseudomonadota</taxon>
        <taxon>Alphaproteobacteria</taxon>
        <taxon>Acetobacterales</taxon>
        <taxon>Acetobacteraceae</taxon>
        <taxon>Lichenicoccus</taxon>
    </lineage>
</organism>
<feature type="region of interest" description="Disordered" evidence="1">
    <location>
        <begin position="13"/>
        <end position="33"/>
    </location>
</feature>
<dbReference type="InterPro" id="IPR025827">
    <property type="entry name" value="Zn_ribbon_recom_dom"/>
</dbReference>
<keyword evidence="4" id="KW-1185">Reference proteome</keyword>
<evidence type="ECO:0000313" key="4">
    <source>
        <dbReference type="Proteomes" id="UP000305654"/>
    </source>
</evidence>
<evidence type="ECO:0000259" key="2">
    <source>
        <dbReference type="Pfam" id="PF13408"/>
    </source>
</evidence>
<dbReference type="OrthoDB" id="9791494at2"/>
<evidence type="ECO:0000256" key="1">
    <source>
        <dbReference type="SAM" id="MobiDB-lite"/>
    </source>
</evidence>
<gene>
    <name evidence="3" type="ORF">FE263_20305</name>
</gene>
<proteinExistence type="predicted"/>
<dbReference type="AlphaFoldDB" id="A0A5R9IZ26"/>
<protein>
    <recommendedName>
        <fullName evidence="2">Recombinase zinc beta ribbon domain-containing protein</fullName>
    </recommendedName>
</protein>
<reference evidence="3 4" key="1">
    <citation type="submission" date="2019-05" db="EMBL/GenBank/DDBJ databases">
        <authorList>
            <person name="Pankratov T."/>
            <person name="Grouzdev D."/>
        </authorList>
    </citation>
    <scope>NUCLEOTIDE SEQUENCE [LARGE SCALE GENOMIC DNA]</scope>
    <source>
        <strain evidence="3 4">KEBCLARHB70R</strain>
    </source>
</reference>
<dbReference type="Pfam" id="PF13408">
    <property type="entry name" value="Zn_ribbon_recom"/>
    <property type="match status" value="1"/>
</dbReference>
<dbReference type="EMBL" id="VCDI01000011">
    <property type="protein sequence ID" value="TLU70715.1"/>
    <property type="molecule type" value="Genomic_DNA"/>
</dbReference>
<sequence length="162" mass="18134">MIRETRQQVQGRLGAIRDASGANDPHRPDFCTKPRPQHIQTGKLFCGSCGGVFGNSGRDYLASNAAKMQAVCDNHRTIRRQVLKDIVLDALRARLMEPSLVALFISEFTVEWNRLQADAGRPRAAKARAGPDRAQVIWPDRRYRGWATRGWHQGTARSARGL</sequence>
<comment type="caution">
    <text evidence="3">The sequence shown here is derived from an EMBL/GenBank/DDBJ whole genome shotgun (WGS) entry which is preliminary data.</text>
</comment>
<dbReference type="Proteomes" id="UP000305654">
    <property type="component" value="Unassembled WGS sequence"/>
</dbReference>
<feature type="domain" description="Recombinase zinc beta ribbon" evidence="2">
    <location>
        <begin position="41"/>
        <end position="92"/>
    </location>
</feature>
<name>A0A5R9IZ26_9PROT</name>
<evidence type="ECO:0000313" key="3">
    <source>
        <dbReference type="EMBL" id="TLU70715.1"/>
    </source>
</evidence>
<accession>A0A5R9IZ26</accession>